<dbReference type="RefSeq" id="WP_380634353.1">
    <property type="nucleotide sequence ID" value="NZ_JBHSQO010000006.1"/>
</dbReference>
<evidence type="ECO:0000256" key="7">
    <source>
        <dbReference type="SAM" id="MobiDB-lite"/>
    </source>
</evidence>
<dbReference type="InterPro" id="IPR038468">
    <property type="entry name" value="MmpS_C"/>
</dbReference>
<comment type="similarity">
    <text evidence="2">Belongs to the MmpS family.</text>
</comment>
<feature type="transmembrane region" description="Helical" evidence="8">
    <location>
        <begin position="75"/>
        <end position="97"/>
    </location>
</feature>
<evidence type="ECO:0000256" key="4">
    <source>
        <dbReference type="ARBA" id="ARBA00022692"/>
    </source>
</evidence>
<dbReference type="EMBL" id="JBHSQO010000006">
    <property type="protein sequence ID" value="MFC6089263.1"/>
    <property type="molecule type" value="Genomic_DNA"/>
</dbReference>
<dbReference type="Gene3D" id="2.60.40.2880">
    <property type="entry name" value="MmpS1-5, C-terminal soluble domain"/>
    <property type="match status" value="1"/>
</dbReference>
<dbReference type="Pfam" id="PF05423">
    <property type="entry name" value="Mycobact_memb"/>
    <property type="match status" value="1"/>
</dbReference>
<comment type="caution">
    <text evidence="9">The sequence shown here is derived from an EMBL/GenBank/DDBJ whole genome shotgun (WGS) entry which is preliminary data.</text>
</comment>
<protein>
    <submittedName>
        <fullName evidence="9">MmpS family transport accessory protein</fullName>
    </submittedName>
</protein>
<name>A0ABW1P139_9PSEU</name>
<keyword evidence="4 8" id="KW-0812">Transmembrane</keyword>
<dbReference type="Proteomes" id="UP001596220">
    <property type="component" value="Unassembled WGS sequence"/>
</dbReference>
<feature type="transmembrane region" description="Helical" evidence="8">
    <location>
        <begin position="30"/>
        <end position="63"/>
    </location>
</feature>
<evidence type="ECO:0000256" key="8">
    <source>
        <dbReference type="SAM" id="Phobius"/>
    </source>
</evidence>
<evidence type="ECO:0000256" key="3">
    <source>
        <dbReference type="ARBA" id="ARBA00022475"/>
    </source>
</evidence>
<evidence type="ECO:0000313" key="9">
    <source>
        <dbReference type="EMBL" id="MFC6089263.1"/>
    </source>
</evidence>
<evidence type="ECO:0000313" key="10">
    <source>
        <dbReference type="Proteomes" id="UP001596220"/>
    </source>
</evidence>
<evidence type="ECO:0000256" key="6">
    <source>
        <dbReference type="ARBA" id="ARBA00023136"/>
    </source>
</evidence>
<sequence length="211" mass="21443">MTYPQPPQLQHQPPVPPPPPQNGLGTAGFVLGLVGLLFSFLPVIGVVAWPLVILGLVLGLVGWARADRGRATNKGLAIAGVALSAVGLVICVLWAAVFTKAASDASTALDDLEAQANREAVLVYEISGDAPGASITFSTYSDGGSAVNQEEAGTLPWTKEFTVKGLFSGGTLSASTGAEGGTVTCRITVDGVEKKTATASGPFALASCSNF</sequence>
<feature type="region of interest" description="Disordered" evidence="7">
    <location>
        <begin position="1"/>
        <end position="21"/>
    </location>
</feature>
<evidence type="ECO:0000256" key="2">
    <source>
        <dbReference type="ARBA" id="ARBA00007531"/>
    </source>
</evidence>
<comment type="subcellular location">
    <subcellularLocation>
        <location evidence="1">Cell membrane</location>
    </subcellularLocation>
</comment>
<accession>A0ABW1P139</accession>
<gene>
    <name evidence="9" type="ORF">ACFP3R_08265</name>
</gene>
<keyword evidence="5 8" id="KW-1133">Transmembrane helix</keyword>
<keyword evidence="6 8" id="KW-0472">Membrane</keyword>
<dbReference type="InterPro" id="IPR008693">
    <property type="entry name" value="MmpS"/>
</dbReference>
<proteinExistence type="inferred from homology"/>
<evidence type="ECO:0000256" key="5">
    <source>
        <dbReference type="ARBA" id="ARBA00022989"/>
    </source>
</evidence>
<keyword evidence="3" id="KW-1003">Cell membrane</keyword>
<organism evidence="9 10">
    <name type="scientific">Saccharothrix lopnurensis</name>
    <dbReference type="NCBI Taxonomy" id="1670621"/>
    <lineage>
        <taxon>Bacteria</taxon>
        <taxon>Bacillati</taxon>
        <taxon>Actinomycetota</taxon>
        <taxon>Actinomycetes</taxon>
        <taxon>Pseudonocardiales</taxon>
        <taxon>Pseudonocardiaceae</taxon>
        <taxon>Saccharothrix</taxon>
    </lineage>
</organism>
<keyword evidence="10" id="KW-1185">Reference proteome</keyword>
<reference evidence="10" key="1">
    <citation type="journal article" date="2019" name="Int. J. Syst. Evol. Microbiol.">
        <title>The Global Catalogue of Microorganisms (GCM) 10K type strain sequencing project: providing services to taxonomists for standard genome sequencing and annotation.</title>
        <authorList>
            <consortium name="The Broad Institute Genomics Platform"/>
            <consortium name="The Broad Institute Genome Sequencing Center for Infectious Disease"/>
            <person name="Wu L."/>
            <person name="Ma J."/>
        </authorList>
    </citation>
    <scope>NUCLEOTIDE SEQUENCE [LARGE SCALE GENOMIC DNA]</scope>
    <source>
        <strain evidence="10">CGMCC 4.7246</strain>
    </source>
</reference>
<evidence type="ECO:0000256" key="1">
    <source>
        <dbReference type="ARBA" id="ARBA00004236"/>
    </source>
</evidence>